<evidence type="ECO:0000313" key="3">
    <source>
        <dbReference type="Proteomes" id="UP000198615"/>
    </source>
</evidence>
<dbReference type="Gene3D" id="3.30.720.110">
    <property type="match status" value="1"/>
</dbReference>
<evidence type="ECO:0000313" key="2">
    <source>
        <dbReference type="EMBL" id="SDF94381.1"/>
    </source>
</evidence>
<dbReference type="CDD" id="cd06588">
    <property type="entry name" value="PhnB_like"/>
    <property type="match status" value="1"/>
</dbReference>
<keyword evidence="2" id="KW-0808">Transferase</keyword>
<evidence type="ECO:0000259" key="1">
    <source>
        <dbReference type="Pfam" id="PF06983"/>
    </source>
</evidence>
<name>A0A8G2BLC8_9PROT</name>
<dbReference type="GO" id="GO:0008168">
    <property type="term" value="F:methyltransferase activity"/>
    <property type="evidence" value="ECO:0007669"/>
    <property type="project" value="UniProtKB-KW"/>
</dbReference>
<dbReference type="Gene3D" id="3.30.720.100">
    <property type="match status" value="1"/>
</dbReference>
<dbReference type="InterPro" id="IPR028973">
    <property type="entry name" value="PhnB-like"/>
</dbReference>
<dbReference type="SUPFAM" id="SSF54593">
    <property type="entry name" value="Glyoxalase/Bleomycin resistance protein/Dihydroxybiphenyl dioxygenase"/>
    <property type="match status" value="1"/>
</dbReference>
<dbReference type="PANTHER" id="PTHR33990">
    <property type="entry name" value="PROTEIN YJDN-RELATED"/>
    <property type="match status" value="1"/>
</dbReference>
<organism evidence="2 3">
    <name type="scientific">Thalassobaculum litoreum DSM 18839</name>
    <dbReference type="NCBI Taxonomy" id="1123362"/>
    <lineage>
        <taxon>Bacteria</taxon>
        <taxon>Pseudomonadati</taxon>
        <taxon>Pseudomonadota</taxon>
        <taxon>Alphaproteobacteria</taxon>
        <taxon>Rhodospirillales</taxon>
        <taxon>Thalassobaculaceae</taxon>
        <taxon>Thalassobaculum</taxon>
    </lineage>
</organism>
<keyword evidence="2" id="KW-0830">Ubiquinone</keyword>
<comment type="caution">
    <text evidence="2">The sequence shown here is derived from an EMBL/GenBank/DDBJ whole genome shotgun (WGS) entry which is preliminary data.</text>
</comment>
<dbReference type="InterPro" id="IPR009725">
    <property type="entry name" value="3_dmu_93_MTrfase"/>
</dbReference>
<dbReference type="AlphaFoldDB" id="A0A8G2BLC8"/>
<proteinExistence type="predicted"/>
<gene>
    <name evidence="2" type="ORF">SAMN05660686_02838</name>
</gene>
<dbReference type="Pfam" id="PF06983">
    <property type="entry name" value="3-dmu-9_3-mt"/>
    <property type="match status" value="1"/>
</dbReference>
<sequence length="130" mass="14576">MIRATPFLMFQGRCEEALRFYVQTLPETEIASIERFGEGEPGPVGTVRFARLRIGAQEIIANDSPPVHDFTFTPSFSLWIECDEAAEVDRLATALSDGGRQMMPADDYGFSRRFAFVEDRFGVSFQINAA</sequence>
<dbReference type="RefSeq" id="WP_211228875.1">
    <property type="nucleotide sequence ID" value="NZ_FNBW01000008.1"/>
</dbReference>
<dbReference type="PIRSF" id="PIRSF021700">
    <property type="entry name" value="3_dmu_93_MTrfase"/>
    <property type="match status" value="1"/>
</dbReference>
<protein>
    <submittedName>
        <fullName evidence="2">Glyoxalase superfamily enzyme, possibly 3-demethylubiquinone-9 3-methyltransferase</fullName>
    </submittedName>
</protein>
<feature type="domain" description="PhnB-like" evidence="1">
    <location>
        <begin position="4"/>
        <end position="127"/>
    </location>
</feature>
<dbReference type="PANTHER" id="PTHR33990:SF4">
    <property type="entry name" value="PHNB-LIKE DOMAIN-CONTAINING PROTEIN"/>
    <property type="match status" value="1"/>
</dbReference>
<dbReference type="EMBL" id="FNBW01000008">
    <property type="protein sequence ID" value="SDF94381.1"/>
    <property type="molecule type" value="Genomic_DNA"/>
</dbReference>
<keyword evidence="2" id="KW-0489">Methyltransferase</keyword>
<dbReference type="Proteomes" id="UP000198615">
    <property type="component" value="Unassembled WGS sequence"/>
</dbReference>
<dbReference type="GO" id="GO:0032259">
    <property type="term" value="P:methylation"/>
    <property type="evidence" value="ECO:0007669"/>
    <property type="project" value="UniProtKB-KW"/>
</dbReference>
<dbReference type="InterPro" id="IPR029068">
    <property type="entry name" value="Glyas_Bleomycin-R_OHBP_Dase"/>
</dbReference>
<accession>A0A8G2BLC8</accession>
<reference evidence="2 3" key="1">
    <citation type="submission" date="2016-10" db="EMBL/GenBank/DDBJ databases">
        <authorList>
            <person name="Varghese N."/>
            <person name="Submissions S."/>
        </authorList>
    </citation>
    <scope>NUCLEOTIDE SEQUENCE [LARGE SCALE GENOMIC DNA]</scope>
    <source>
        <strain evidence="2 3">DSM 18839</strain>
    </source>
</reference>
<keyword evidence="3" id="KW-1185">Reference proteome</keyword>